<evidence type="ECO:0000313" key="4">
    <source>
        <dbReference type="Proteomes" id="UP001055125"/>
    </source>
</evidence>
<comment type="caution">
    <text evidence="3">The sequence shown here is derived from an EMBL/GenBank/DDBJ whole genome shotgun (WGS) entry which is preliminary data.</text>
</comment>
<dbReference type="EMBL" id="BPQP01000118">
    <property type="protein sequence ID" value="GJD97847.1"/>
    <property type="molecule type" value="Genomic_DNA"/>
</dbReference>
<evidence type="ECO:0000313" key="3">
    <source>
        <dbReference type="EMBL" id="GJD97847.1"/>
    </source>
</evidence>
<dbReference type="Proteomes" id="UP001055125">
    <property type="component" value="Unassembled WGS sequence"/>
</dbReference>
<accession>A0ABQ4S6U5</accession>
<keyword evidence="4" id="KW-1185">Reference proteome</keyword>
<reference evidence="3" key="2">
    <citation type="submission" date="2021-08" db="EMBL/GenBank/DDBJ databases">
        <authorList>
            <person name="Tani A."/>
            <person name="Ola A."/>
            <person name="Ogura Y."/>
            <person name="Katsura K."/>
            <person name="Hayashi T."/>
        </authorList>
    </citation>
    <scope>NUCLEOTIDE SEQUENCE</scope>
    <source>
        <strain evidence="3">DSM 19015</strain>
    </source>
</reference>
<dbReference type="Pfam" id="PF05443">
    <property type="entry name" value="ROS_MUCR"/>
    <property type="match status" value="1"/>
</dbReference>
<gene>
    <name evidence="3" type="ORF">OCOJLMKI_5086</name>
</gene>
<dbReference type="Gene3D" id="1.10.10.1550">
    <property type="entry name" value="ROS/MUCR transcriptional regulator protein"/>
    <property type="match status" value="1"/>
</dbReference>
<name>A0ABQ4S6U5_9HYPH</name>
<dbReference type="RefSeq" id="WP_238246886.1">
    <property type="nucleotide sequence ID" value="NZ_BPQP01000118.1"/>
</dbReference>
<comment type="similarity">
    <text evidence="1">Belongs to the ros/MucR family.</text>
</comment>
<organism evidence="3 4">
    <name type="scientific">Methylobacterium iners</name>
    <dbReference type="NCBI Taxonomy" id="418707"/>
    <lineage>
        <taxon>Bacteria</taxon>
        <taxon>Pseudomonadati</taxon>
        <taxon>Pseudomonadota</taxon>
        <taxon>Alphaproteobacteria</taxon>
        <taxon>Hyphomicrobiales</taxon>
        <taxon>Methylobacteriaceae</taxon>
        <taxon>Methylobacterium</taxon>
    </lineage>
</organism>
<feature type="region of interest" description="Disordered" evidence="2">
    <location>
        <begin position="139"/>
        <end position="195"/>
    </location>
</feature>
<evidence type="ECO:0008006" key="5">
    <source>
        <dbReference type="Google" id="ProtNLM"/>
    </source>
</evidence>
<protein>
    <recommendedName>
        <fullName evidence="5">MucR family transcriptional regulator</fullName>
    </recommendedName>
</protein>
<evidence type="ECO:0000256" key="2">
    <source>
        <dbReference type="SAM" id="MobiDB-lite"/>
    </source>
</evidence>
<evidence type="ECO:0000256" key="1">
    <source>
        <dbReference type="ARBA" id="ARBA00007031"/>
    </source>
</evidence>
<proteinExistence type="inferred from homology"/>
<reference evidence="3" key="1">
    <citation type="journal article" date="2021" name="Front. Microbiol.">
        <title>Comprehensive Comparative Genomics and Phenotyping of Methylobacterium Species.</title>
        <authorList>
            <person name="Alessa O."/>
            <person name="Ogura Y."/>
            <person name="Fujitani Y."/>
            <person name="Takami H."/>
            <person name="Hayashi T."/>
            <person name="Sahin N."/>
            <person name="Tani A."/>
        </authorList>
    </citation>
    <scope>NUCLEOTIDE SEQUENCE</scope>
    <source>
        <strain evidence="3">DSM 19015</strain>
    </source>
</reference>
<dbReference type="InterPro" id="IPR041920">
    <property type="entry name" value="ROS/MUCR_sf"/>
</dbReference>
<dbReference type="InterPro" id="IPR008807">
    <property type="entry name" value="ROS_MUCR"/>
</dbReference>
<sequence>MTDDTVAGAIQKIDQFEAVEFTAGIVAAFVSNNSVPASGLAELILSVHAGLLGLGKAPAAAESPVTKATPAQIKKSITPEGLVSFEDGRAYKTLKRHLTGRGLTPEGYRAKYGLPADYPMVSSDYSAHRSALAQSLGLGRKGGRQAPAAAEPVQSVLEAPAADAPKPRGGRRKAAAAETAPKGRTRPRKAAAAAE</sequence>